<dbReference type="Proteomes" id="UP000580250">
    <property type="component" value="Unassembled WGS sequence"/>
</dbReference>
<proteinExistence type="predicted"/>
<accession>A0A6V7VFF8</accession>
<comment type="caution">
    <text evidence="1">The sequence shown here is derived from an EMBL/GenBank/DDBJ whole genome shotgun (WGS) entry which is preliminary data.</text>
</comment>
<name>A0A6V7VFF8_MELEN</name>
<evidence type="ECO:0000313" key="2">
    <source>
        <dbReference type="Proteomes" id="UP000580250"/>
    </source>
</evidence>
<protein>
    <submittedName>
        <fullName evidence="1">Uncharacterized protein</fullName>
    </submittedName>
</protein>
<dbReference type="AlphaFoldDB" id="A0A6V7VFF8"/>
<sequence length="46" mass="5329">MIFEAQLLICPLMDSECVWPINKAEFTPVGGDNSQFKFKINQKIRK</sequence>
<evidence type="ECO:0000313" key="1">
    <source>
        <dbReference type="EMBL" id="CAD2173696.1"/>
    </source>
</evidence>
<dbReference type="EMBL" id="CAJEWN010000222">
    <property type="protein sequence ID" value="CAD2173696.1"/>
    <property type="molecule type" value="Genomic_DNA"/>
</dbReference>
<organism evidence="1 2">
    <name type="scientific">Meloidogyne enterolobii</name>
    <name type="common">Root-knot nematode worm</name>
    <name type="synonym">Meloidogyne mayaguensis</name>
    <dbReference type="NCBI Taxonomy" id="390850"/>
    <lineage>
        <taxon>Eukaryota</taxon>
        <taxon>Metazoa</taxon>
        <taxon>Ecdysozoa</taxon>
        <taxon>Nematoda</taxon>
        <taxon>Chromadorea</taxon>
        <taxon>Rhabditida</taxon>
        <taxon>Tylenchina</taxon>
        <taxon>Tylenchomorpha</taxon>
        <taxon>Tylenchoidea</taxon>
        <taxon>Meloidogynidae</taxon>
        <taxon>Meloidogyninae</taxon>
        <taxon>Meloidogyne</taxon>
    </lineage>
</organism>
<gene>
    <name evidence="1" type="ORF">MENT_LOCUS25316</name>
</gene>
<reference evidence="1 2" key="1">
    <citation type="submission" date="2020-08" db="EMBL/GenBank/DDBJ databases">
        <authorList>
            <person name="Koutsovoulos G."/>
            <person name="Danchin GJ E."/>
        </authorList>
    </citation>
    <scope>NUCLEOTIDE SEQUENCE [LARGE SCALE GENOMIC DNA]</scope>
</reference>